<protein>
    <submittedName>
        <fullName evidence="1">Uncharacterized protein</fullName>
    </submittedName>
</protein>
<dbReference type="Proteomes" id="UP001521222">
    <property type="component" value="Unassembled WGS sequence"/>
</dbReference>
<keyword evidence="2" id="KW-1185">Reference proteome</keyword>
<gene>
    <name evidence="1" type="ORF">SLS59_005395</name>
</gene>
<dbReference type="EMBL" id="JAKIXB020000016">
    <property type="protein sequence ID" value="KAL1601242.1"/>
    <property type="molecule type" value="Genomic_DNA"/>
</dbReference>
<evidence type="ECO:0000313" key="2">
    <source>
        <dbReference type="Proteomes" id="UP001521222"/>
    </source>
</evidence>
<name>A0ABR3RBE2_9PLEO</name>
<proteinExistence type="predicted"/>
<evidence type="ECO:0000313" key="1">
    <source>
        <dbReference type="EMBL" id="KAL1601242.1"/>
    </source>
</evidence>
<sequence>MSETAADENEPCGCETIQQAFDHFLRDHEHLHQAEFEVKYRAFQQYLYDGLLAAINDKRDDTNEAAMVCAAHVAKSTLNALMDPPGHQFESSRLDQKNSAILELSRVHSESDGLMAEFEVKMKRKWEEVKDWDMDAKMDVLEDLYEECKTISKRQTERAYEIVRESGAPSEFMNKPQALLDEPHAVTRSDQYSTTTTIQSKVEDKDENMFKEDLNDFRASTQHLSPAEFNTKSQEWQQNKVDKLFFEVKDTQEYSHDTKSQLSVALAE</sequence>
<reference evidence="1 2" key="1">
    <citation type="submission" date="2024-02" db="EMBL/GenBank/DDBJ databases">
        <title>De novo assembly and annotation of 12 fungi associated with fruit tree decline syndrome in Ontario, Canada.</title>
        <authorList>
            <person name="Sulman M."/>
            <person name="Ellouze W."/>
            <person name="Ilyukhin E."/>
        </authorList>
    </citation>
    <scope>NUCLEOTIDE SEQUENCE [LARGE SCALE GENOMIC DNA]</scope>
    <source>
        <strain evidence="1 2">M97-236</strain>
    </source>
</reference>
<organism evidence="1 2">
    <name type="scientific">Nothophoma quercina</name>
    <dbReference type="NCBI Taxonomy" id="749835"/>
    <lineage>
        <taxon>Eukaryota</taxon>
        <taxon>Fungi</taxon>
        <taxon>Dikarya</taxon>
        <taxon>Ascomycota</taxon>
        <taxon>Pezizomycotina</taxon>
        <taxon>Dothideomycetes</taxon>
        <taxon>Pleosporomycetidae</taxon>
        <taxon>Pleosporales</taxon>
        <taxon>Pleosporineae</taxon>
        <taxon>Didymellaceae</taxon>
        <taxon>Nothophoma</taxon>
    </lineage>
</organism>
<comment type="caution">
    <text evidence="1">The sequence shown here is derived from an EMBL/GenBank/DDBJ whole genome shotgun (WGS) entry which is preliminary data.</text>
</comment>
<accession>A0ABR3RBE2</accession>